<dbReference type="Pfam" id="PF07714">
    <property type="entry name" value="PK_Tyr_Ser-Thr"/>
    <property type="match status" value="1"/>
</dbReference>
<keyword evidence="8 20" id="KW-0732">Signal</keyword>
<proteinExistence type="predicted"/>
<evidence type="ECO:0000256" key="15">
    <source>
        <dbReference type="ARBA" id="ARBA00023170"/>
    </source>
</evidence>
<evidence type="ECO:0000256" key="8">
    <source>
        <dbReference type="ARBA" id="ARBA00022729"/>
    </source>
</evidence>
<evidence type="ECO:0000256" key="20">
    <source>
        <dbReference type="SAM" id="SignalP"/>
    </source>
</evidence>
<dbReference type="PANTHER" id="PTHR45631">
    <property type="entry name" value="OS07G0107800 PROTEIN-RELATED"/>
    <property type="match status" value="1"/>
</dbReference>
<gene>
    <name evidence="22" type="ORF">DS421_19g640440</name>
</gene>
<dbReference type="Pfam" id="PF00560">
    <property type="entry name" value="LRR_1"/>
    <property type="match status" value="1"/>
</dbReference>
<feature type="signal peptide" evidence="20">
    <location>
        <begin position="1"/>
        <end position="27"/>
    </location>
</feature>
<evidence type="ECO:0000256" key="5">
    <source>
        <dbReference type="ARBA" id="ARBA00022614"/>
    </source>
</evidence>
<keyword evidence="3" id="KW-0723">Serine/threonine-protein kinase</keyword>
<keyword evidence="15" id="KW-0675">Receptor</keyword>
<evidence type="ECO:0000256" key="2">
    <source>
        <dbReference type="ARBA" id="ARBA00012513"/>
    </source>
</evidence>
<dbReference type="InterPro" id="IPR017441">
    <property type="entry name" value="Protein_kinase_ATP_BS"/>
</dbReference>
<evidence type="ECO:0000256" key="14">
    <source>
        <dbReference type="ARBA" id="ARBA00023136"/>
    </source>
</evidence>
<keyword evidence="9" id="KW-0677">Repeat</keyword>
<reference evidence="22 23" key="1">
    <citation type="submission" date="2020-01" db="EMBL/GenBank/DDBJ databases">
        <title>Genome sequence of Arachis hypogaea, cultivar Shitouqi.</title>
        <authorList>
            <person name="Zhuang W."/>
            <person name="Chen H."/>
            <person name="Varshney R."/>
            <person name="Wang D."/>
            <person name="Ming R."/>
        </authorList>
    </citation>
    <scope>NUCLEOTIDE SEQUENCE [LARGE SCALE GENOMIC DNA]</scope>
    <source>
        <tissue evidence="22">Young leaf</tissue>
    </source>
</reference>
<keyword evidence="5" id="KW-0433">Leucine-rich repeat</keyword>
<dbReference type="Proteomes" id="UP000464620">
    <property type="component" value="Chromosome B09"/>
</dbReference>
<sequence length="918" mass="103486">MHAMAKMIANSVFLLLGALSFIATVQGQDQSGFISIDCGLSENSNYTEKNTGINYISDANFIDSGVSKTVSPQDKTTHPQYFNYLRSFPNGIRNCYRINVTIVTTYLIRASFLYGNYDGLNTLPEFDLYLGVHFWETVKFTNSSVSINYEIIHTLSLDYIHICLVNKGTGTPFISAIEMRVLGNVATSYRTIDSSTRLARFRRLYFSSITNLIYRYKDDPYDRVWEPYWDQKWTQLSSGFSNDNLIQSYFKPPAVVMETAATPKNATASLDFHWENDDNETQHQYYFYFHLTELQHLGPNQTRSFNVIMDGEIWTKNFSQYKKNNSNFKKFDSLEYGKVSTKHVRGLPSGCKKCHISLIRNEFSTLPPIISALEIYLAKDFPSSQLETHRDDADAVTNIKRIYKVDSRNWQGDPCVPNAYKWEGVDCNSYDGFLRITSLNLSSSGLSGHILTDISKLTMLKSLDLSDNGLSGNIPNFLAQLQSLEYLNLAKNNLTGSVSNELLQKQSDGRLTLSVGQNPNLLCGTTSCTLQSNATRKKKNNAVITVVASIAGILLLLGIAAVIIVRRRKTYDAAKNIMLGWRHNPIKESELENKQREYSFNEVVNMTNNFDRILGRGGFGTVYHGFIEDIEVAVKMLSLSSVQGYQQFIAEVKLLMRVHHRNLTSLIGYCNEETNIGLIYEYMKNGDLDEHLSGKNNRGKSLNWEDRLRIAVDAAQGLEYLHNGCKPPIIHRDVKCPNILLNENFHAKLADFGLSKCFAAEGDTHVSTIVAGTPGYLDPEYTTSNRLTEKSDVYSFGVVLLRIITGQPVIIIKEDTTHHIIQRVNSMIAEGDITKVVDSRLQGDFDNNSAWKAVEIAMASVSATSVKRPYMRDIVTQLKDCLAAELARKRNICDLQNEDLVEQFSVNLISTDMTPSAR</sequence>
<evidence type="ECO:0000256" key="12">
    <source>
        <dbReference type="ARBA" id="ARBA00022840"/>
    </source>
</evidence>
<keyword evidence="4" id="KW-0597">Phosphoprotein</keyword>
<organism evidence="22 23">
    <name type="scientific">Arachis hypogaea</name>
    <name type="common">Peanut</name>
    <dbReference type="NCBI Taxonomy" id="3818"/>
    <lineage>
        <taxon>Eukaryota</taxon>
        <taxon>Viridiplantae</taxon>
        <taxon>Streptophyta</taxon>
        <taxon>Embryophyta</taxon>
        <taxon>Tracheophyta</taxon>
        <taxon>Spermatophyta</taxon>
        <taxon>Magnoliopsida</taxon>
        <taxon>eudicotyledons</taxon>
        <taxon>Gunneridae</taxon>
        <taxon>Pentapetalae</taxon>
        <taxon>rosids</taxon>
        <taxon>fabids</taxon>
        <taxon>Fabales</taxon>
        <taxon>Fabaceae</taxon>
        <taxon>Papilionoideae</taxon>
        <taxon>50 kb inversion clade</taxon>
        <taxon>dalbergioids sensu lato</taxon>
        <taxon>Dalbergieae</taxon>
        <taxon>Pterocarpus clade</taxon>
        <taxon>Arachis</taxon>
    </lineage>
</organism>
<keyword evidence="11" id="KW-0418">Kinase</keyword>
<evidence type="ECO:0000256" key="7">
    <source>
        <dbReference type="ARBA" id="ARBA00022692"/>
    </source>
</evidence>
<evidence type="ECO:0000256" key="11">
    <source>
        <dbReference type="ARBA" id="ARBA00022777"/>
    </source>
</evidence>
<dbReference type="Gene3D" id="3.80.10.10">
    <property type="entry name" value="Ribonuclease Inhibitor"/>
    <property type="match status" value="1"/>
</dbReference>
<dbReference type="SUPFAM" id="SSF56112">
    <property type="entry name" value="Protein kinase-like (PK-like)"/>
    <property type="match status" value="1"/>
</dbReference>
<dbReference type="GO" id="GO:0005524">
    <property type="term" value="F:ATP binding"/>
    <property type="evidence" value="ECO:0007669"/>
    <property type="project" value="UniProtKB-UniRule"/>
</dbReference>
<dbReference type="InterPro" id="IPR024788">
    <property type="entry name" value="Malectin-like_Carb-bd_dom"/>
</dbReference>
<dbReference type="PROSITE" id="PS50011">
    <property type="entry name" value="PROTEIN_KINASE_DOM"/>
    <property type="match status" value="1"/>
</dbReference>
<dbReference type="Pfam" id="PF12819">
    <property type="entry name" value="Malectin_like"/>
    <property type="match status" value="1"/>
</dbReference>
<evidence type="ECO:0000256" key="1">
    <source>
        <dbReference type="ARBA" id="ARBA00004167"/>
    </source>
</evidence>
<keyword evidence="7 19" id="KW-0812">Transmembrane</keyword>
<comment type="catalytic activity">
    <reaction evidence="16">
        <text>L-threonyl-[protein] + ATP = O-phospho-L-threonyl-[protein] + ADP + H(+)</text>
        <dbReference type="Rhea" id="RHEA:46608"/>
        <dbReference type="Rhea" id="RHEA-COMP:11060"/>
        <dbReference type="Rhea" id="RHEA-COMP:11605"/>
        <dbReference type="ChEBI" id="CHEBI:15378"/>
        <dbReference type="ChEBI" id="CHEBI:30013"/>
        <dbReference type="ChEBI" id="CHEBI:30616"/>
        <dbReference type="ChEBI" id="CHEBI:61977"/>
        <dbReference type="ChEBI" id="CHEBI:456216"/>
        <dbReference type="EC" id="2.7.11.1"/>
    </reaction>
</comment>
<evidence type="ECO:0000256" key="10">
    <source>
        <dbReference type="ARBA" id="ARBA00022741"/>
    </source>
</evidence>
<dbReference type="PROSITE" id="PS00108">
    <property type="entry name" value="PROTEIN_KINASE_ST"/>
    <property type="match status" value="1"/>
</dbReference>
<evidence type="ECO:0000259" key="21">
    <source>
        <dbReference type="PROSITE" id="PS50011"/>
    </source>
</evidence>
<evidence type="ECO:0000256" key="17">
    <source>
        <dbReference type="ARBA" id="ARBA00048679"/>
    </source>
</evidence>
<feature type="domain" description="Protein kinase" evidence="21">
    <location>
        <begin position="608"/>
        <end position="871"/>
    </location>
</feature>
<dbReference type="InterPro" id="IPR001245">
    <property type="entry name" value="Ser-Thr/Tyr_kinase_cat_dom"/>
</dbReference>
<dbReference type="InterPro" id="IPR000719">
    <property type="entry name" value="Prot_kinase_dom"/>
</dbReference>
<evidence type="ECO:0000256" key="3">
    <source>
        <dbReference type="ARBA" id="ARBA00022527"/>
    </source>
</evidence>
<name>A0A6B9V3N2_ARAHY</name>
<comment type="subcellular location">
    <subcellularLocation>
        <location evidence="1">Membrane</location>
        <topology evidence="1">Single-pass membrane protein</topology>
    </subcellularLocation>
</comment>
<evidence type="ECO:0000256" key="18">
    <source>
        <dbReference type="PROSITE-ProRule" id="PRU10141"/>
    </source>
</evidence>
<dbReference type="SMART" id="SM00220">
    <property type="entry name" value="S_TKc"/>
    <property type="match status" value="1"/>
</dbReference>
<evidence type="ECO:0000256" key="13">
    <source>
        <dbReference type="ARBA" id="ARBA00022989"/>
    </source>
</evidence>
<comment type="catalytic activity">
    <reaction evidence="17">
        <text>L-seryl-[protein] + ATP = O-phospho-L-seryl-[protein] + ADP + H(+)</text>
        <dbReference type="Rhea" id="RHEA:17989"/>
        <dbReference type="Rhea" id="RHEA-COMP:9863"/>
        <dbReference type="Rhea" id="RHEA-COMP:11604"/>
        <dbReference type="ChEBI" id="CHEBI:15378"/>
        <dbReference type="ChEBI" id="CHEBI:29999"/>
        <dbReference type="ChEBI" id="CHEBI:30616"/>
        <dbReference type="ChEBI" id="CHEBI:83421"/>
        <dbReference type="ChEBI" id="CHEBI:456216"/>
        <dbReference type="EC" id="2.7.11.1"/>
    </reaction>
</comment>
<feature type="binding site" evidence="18">
    <location>
        <position position="635"/>
    </location>
    <ligand>
        <name>ATP</name>
        <dbReference type="ChEBI" id="CHEBI:30616"/>
    </ligand>
</feature>
<dbReference type="GO" id="GO:0004674">
    <property type="term" value="F:protein serine/threonine kinase activity"/>
    <property type="evidence" value="ECO:0007669"/>
    <property type="project" value="UniProtKB-KW"/>
</dbReference>
<keyword evidence="13 19" id="KW-1133">Transmembrane helix</keyword>
<keyword evidence="10 18" id="KW-0547">Nucleotide-binding</keyword>
<dbReference type="Gene3D" id="3.30.200.20">
    <property type="entry name" value="Phosphorylase Kinase, domain 1"/>
    <property type="match status" value="1"/>
</dbReference>
<evidence type="ECO:0000256" key="4">
    <source>
        <dbReference type="ARBA" id="ARBA00022553"/>
    </source>
</evidence>
<dbReference type="FunFam" id="3.80.10.10:FF:000129">
    <property type="entry name" value="Leucine-rich repeat receptor-like kinase"/>
    <property type="match status" value="1"/>
</dbReference>
<dbReference type="Gene3D" id="1.10.510.10">
    <property type="entry name" value="Transferase(Phosphotransferase) domain 1"/>
    <property type="match status" value="1"/>
</dbReference>
<dbReference type="InterPro" id="IPR011009">
    <property type="entry name" value="Kinase-like_dom_sf"/>
</dbReference>
<dbReference type="PROSITE" id="PS00107">
    <property type="entry name" value="PROTEIN_KINASE_ATP"/>
    <property type="match status" value="1"/>
</dbReference>
<dbReference type="EC" id="2.7.11.1" evidence="2"/>
<evidence type="ECO:0000256" key="9">
    <source>
        <dbReference type="ARBA" id="ARBA00022737"/>
    </source>
</evidence>
<feature type="transmembrane region" description="Helical" evidence="19">
    <location>
        <begin position="542"/>
        <end position="565"/>
    </location>
</feature>
<keyword evidence="12 18" id="KW-0067">ATP-binding</keyword>
<dbReference type="AlphaFoldDB" id="A0A6B9V3N2"/>
<dbReference type="InterPro" id="IPR032675">
    <property type="entry name" value="LRR_dom_sf"/>
</dbReference>
<evidence type="ECO:0000256" key="6">
    <source>
        <dbReference type="ARBA" id="ARBA00022679"/>
    </source>
</evidence>
<evidence type="ECO:0000313" key="22">
    <source>
        <dbReference type="EMBL" id="QHN76033.1"/>
    </source>
</evidence>
<evidence type="ECO:0000256" key="16">
    <source>
        <dbReference type="ARBA" id="ARBA00047899"/>
    </source>
</evidence>
<evidence type="ECO:0000256" key="19">
    <source>
        <dbReference type="SAM" id="Phobius"/>
    </source>
</evidence>
<protein>
    <recommendedName>
        <fullName evidence="2">non-specific serine/threonine protein kinase</fullName>
        <ecNumber evidence="2">2.7.11.1</ecNumber>
    </recommendedName>
</protein>
<dbReference type="FunFam" id="1.10.510.10:FF:000146">
    <property type="entry name" value="LRR receptor-like serine/threonine-protein kinase IOS1"/>
    <property type="match status" value="1"/>
</dbReference>
<dbReference type="SUPFAM" id="SSF52058">
    <property type="entry name" value="L domain-like"/>
    <property type="match status" value="1"/>
</dbReference>
<dbReference type="PANTHER" id="PTHR45631:SF202">
    <property type="entry name" value="SENESCENCE-INDUCED RECEPTOR-LIKE SERINE_THREONINE-PROTEIN KINASE"/>
    <property type="match status" value="1"/>
</dbReference>
<dbReference type="EMBL" id="CP031001">
    <property type="protein sequence ID" value="QHN76033.1"/>
    <property type="molecule type" value="Genomic_DNA"/>
</dbReference>
<dbReference type="GO" id="GO:0016020">
    <property type="term" value="C:membrane"/>
    <property type="evidence" value="ECO:0007669"/>
    <property type="project" value="UniProtKB-SubCell"/>
</dbReference>
<dbReference type="InterPro" id="IPR001611">
    <property type="entry name" value="Leu-rich_rpt"/>
</dbReference>
<dbReference type="FunFam" id="3.30.200.20:FF:000394">
    <property type="entry name" value="Leucine-rich repeat receptor-like protein kinase"/>
    <property type="match status" value="1"/>
</dbReference>
<keyword evidence="6" id="KW-0808">Transferase</keyword>
<evidence type="ECO:0000313" key="23">
    <source>
        <dbReference type="Proteomes" id="UP000464620"/>
    </source>
</evidence>
<accession>A0A6B9V3N2</accession>
<feature type="chain" id="PRO_5025522578" description="non-specific serine/threonine protein kinase" evidence="20">
    <location>
        <begin position="28"/>
        <end position="918"/>
    </location>
</feature>
<dbReference type="InterPro" id="IPR008271">
    <property type="entry name" value="Ser/Thr_kinase_AS"/>
</dbReference>
<keyword evidence="14 19" id="KW-0472">Membrane</keyword>